<feature type="non-terminal residue" evidence="2">
    <location>
        <position position="343"/>
    </location>
</feature>
<dbReference type="AlphaFoldDB" id="A0A3E2HQ51"/>
<evidence type="ECO:0000313" key="3">
    <source>
        <dbReference type="Proteomes" id="UP000258309"/>
    </source>
</evidence>
<dbReference type="InterPro" id="IPR011333">
    <property type="entry name" value="SKP1/BTB/POZ_sf"/>
</dbReference>
<dbReference type="Proteomes" id="UP000258309">
    <property type="component" value="Unassembled WGS sequence"/>
</dbReference>
<evidence type="ECO:0000313" key="2">
    <source>
        <dbReference type="EMBL" id="RFU35490.1"/>
    </source>
</evidence>
<accession>A0A3E2HQ51</accession>
<dbReference type="OMA" id="RYTHPSF"/>
<feature type="region of interest" description="Disordered" evidence="1">
    <location>
        <begin position="1"/>
        <end position="37"/>
    </location>
</feature>
<organism evidence="2 3">
    <name type="scientific">Scytalidium lignicola</name>
    <name type="common">Hyphomycete</name>
    <dbReference type="NCBI Taxonomy" id="5539"/>
    <lineage>
        <taxon>Eukaryota</taxon>
        <taxon>Fungi</taxon>
        <taxon>Dikarya</taxon>
        <taxon>Ascomycota</taxon>
        <taxon>Pezizomycotina</taxon>
        <taxon>Leotiomycetes</taxon>
        <taxon>Leotiomycetes incertae sedis</taxon>
        <taxon>Scytalidium</taxon>
    </lineage>
</organism>
<evidence type="ECO:0008006" key="4">
    <source>
        <dbReference type="Google" id="ProtNLM"/>
    </source>
</evidence>
<dbReference type="SUPFAM" id="SSF54695">
    <property type="entry name" value="POZ domain"/>
    <property type="match status" value="1"/>
</dbReference>
<dbReference type="OrthoDB" id="5275938at2759"/>
<feature type="non-terminal residue" evidence="2">
    <location>
        <position position="1"/>
    </location>
</feature>
<reference evidence="2 3" key="1">
    <citation type="submission" date="2018-05" db="EMBL/GenBank/DDBJ databases">
        <title>Draft genome sequence of Scytalidium lignicola DSM 105466, a ubiquitous saprotrophic fungus.</title>
        <authorList>
            <person name="Buettner E."/>
            <person name="Gebauer A.M."/>
            <person name="Hofrichter M."/>
            <person name="Liers C."/>
            <person name="Kellner H."/>
        </authorList>
    </citation>
    <scope>NUCLEOTIDE SEQUENCE [LARGE SCALE GENOMIC DNA]</scope>
    <source>
        <strain evidence="2 3">DSM 105466</strain>
    </source>
</reference>
<sequence>MSSKTVIDPDGDIVLQLPREQPSEDGSDEKPTDSESQELVVSSKVLSLASPVFKAMINGRFKEGVEIAETNGTSKPYVLVLPEDDEEAILLLCKILHYYDVPKKPTTSCLEKLAIVCDKYQCTGAVKYCGGLWIRDWLRVYDSFDPSIDNLCRLLIFAYVIDLPYEFLGIAWKLFLFHKGPFTGTYTQSKMLVDHPLLHQDVAKELDKKRFEYCQSFYRAIMDPLNREWKTLSEGCYCAAKAVGCYFDSLRSAKILPQDLGFEEHKFGDLIKKATNLPPISATKYRCTKPSCECQSEPTELLGEELYNEACFIKHISKTFVCLHCLKAGGRSKDKEKCRMYHS</sequence>
<dbReference type="Gene3D" id="3.30.710.10">
    <property type="entry name" value="Potassium Channel Kv1.1, Chain A"/>
    <property type="match status" value="1"/>
</dbReference>
<name>A0A3E2HQ51_SCYLI</name>
<evidence type="ECO:0000256" key="1">
    <source>
        <dbReference type="SAM" id="MobiDB-lite"/>
    </source>
</evidence>
<protein>
    <recommendedName>
        <fullName evidence="4">BTB domain-containing protein</fullName>
    </recommendedName>
</protein>
<dbReference type="EMBL" id="NCSJ02000008">
    <property type="protein sequence ID" value="RFU35490.1"/>
    <property type="molecule type" value="Genomic_DNA"/>
</dbReference>
<dbReference type="STRING" id="5539.A0A3E2HQ51"/>
<keyword evidence="3" id="KW-1185">Reference proteome</keyword>
<comment type="caution">
    <text evidence="2">The sequence shown here is derived from an EMBL/GenBank/DDBJ whole genome shotgun (WGS) entry which is preliminary data.</text>
</comment>
<gene>
    <name evidence="2" type="ORF">B7463_g850</name>
</gene>
<proteinExistence type="predicted"/>